<sequence length="82" mass="8763">MKTMQNSNANDTSQSKSRQSISSHPVSGEAGEFHSSQAAPASSALSLEDAEEILRRVYQSAGIAPPENCSEILCRGSKHTRT</sequence>
<dbReference type="AlphaFoldDB" id="A0A9X5C678"/>
<evidence type="ECO:0000313" key="2">
    <source>
        <dbReference type="EMBL" id="NDO68491.1"/>
    </source>
</evidence>
<dbReference type="EMBL" id="VIRB01000047">
    <property type="protein sequence ID" value="NDO68491.1"/>
    <property type="molecule type" value="Genomic_DNA"/>
</dbReference>
<protein>
    <submittedName>
        <fullName evidence="2">Uncharacterized protein</fullName>
    </submittedName>
</protein>
<evidence type="ECO:0000256" key="1">
    <source>
        <dbReference type="SAM" id="MobiDB-lite"/>
    </source>
</evidence>
<gene>
    <name evidence="2" type="ORF">FMM80_07240</name>
</gene>
<feature type="compositionally biased region" description="Low complexity" evidence="1">
    <location>
        <begin position="13"/>
        <end position="23"/>
    </location>
</feature>
<name>A0A9X5C678_9FIRM</name>
<proteinExistence type="predicted"/>
<organism evidence="2 3">
    <name type="scientific">Schaedlerella arabinosiphila</name>
    <dbReference type="NCBI Taxonomy" id="2044587"/>
    <lineage>
        <taxon>Bacteria</taxon>
        <taxon>Bacillati</taxon>
        <taxon>Bacillota</taxon>
        <taxon>Clostridia</taxon>
        <taxon>Lachnospirales</taxon>
        <taxon>Lachnospiraceae</taxon>
        <taxon>Schaedlerella</taxon>
    </lineage>
</organism>
<dbReference type="RefSeq" id="WP_125129422.1">
    <property type="nucleotide sequence ID" value="NZ_VIRB01000047.1"/>
</dbReference>
<feature type="compositionally biased region" description="Polar residues" evidence="1">
    <location>
        <begin position="1"/>
        <end position="12"/>
    </location>
</feature>
<comment type="caution">
    <text evidence="2">The sequence shown here is derived from an EMBL/GenBank/DDBJ whole genome shotgun (WGS) entry which is preliminary data.</text>
</comment>
<reference evidence="2 3" key="1">
    <citation type="submission" date="2019-07" db="EMBL/GenBank/DDBJ databases">
        <title>Draft genome sequences of 15 bacterial species constituting the stable defined intestinal microbiota of the GM15 gnotobiotic mouse model.</title>
        <authorList>
            <person name="Elie C."/>
            <person name="Mathieu A."/>
            <person name="Saliou A."/>
            <person name="Darnaud M."/>
            <person name="Leulier F."/>
            <person name="Tamellini A."/>
        </authorList>
    </citation>
    <scope>NUCLEOTIDE SEQUENCE [LARGE SCALE GENOMIC DNA]</scope>
    <source>
        <strain evidence="3">ASF 502</strain>
    </source>
</reference>
<accession>A0A9X5C678</accession>
<feature type="region of interest" description="Disordered" evidence="1">
    <location>
        <begin position="1"/>
        <end position="45"/>
    </location>
</feature>
<feature type="compositionally biased region" description="Low complexity" evidence="1">
    <location>
        <begin position="35"/>
        <end position="45"/>
    </location>
</feature>
<evidence type="ECO:0000313" key="3">
    <source>
        <dbReference type="Proteomes" id="UP000474104"/>
    </source>
</evidence>
<dbReference type="Proteomes" id="UP000474104">
    <property type="component" value="Unassembled WGS sequence"/>
</dbReference>